<gene>
    <name evidence="1" type="ORF">DPPLL_30870</name>
</gene>
<accession>A0ABN6MCB6</accession>
<protein>
    <submittedName>
        <fullName evidence="1">Uncharacterized protein</fullName>
    </submittedName>
</protein>
<sequence>MALKIKKDGLYLVTGKTLSKRLAAQIAQALPCPIAGYGAGAVMTWMEEHVFAAMCARYRRRCLVKNAFAGSLSEDHNVCLGCRIGERVESGKRFTPPAGVVFVDRAELLARLKQKKGESN</sequence>
<evidence type="ECO:0000313" key="1">
    <source>
        <dbReference type="EMBL" id="BDD88722.1"/>
    </source>
</evidence>
<dbReference type="EMBL" id="AP025516">
    <property type="protein sequence ID" value="BDD88722.1"/>
    <property type="molecule type" value="Genomic_DNA"/>
</dbReference>
<organism evidence="1 2">
    <name type="scientific">Desulfofustis limnaeus</name>
    <dbReference type="NCBI Taxonomy" id="2740163"/>
    <lineage>
        <taxon>Bacteria</taxon>
        <taxon>Pseudomonadati</taxon>
        <taxon>Thermodesulfobacteriota</taxon>
        <taxon>Desulfobulbia</taxon>
        <taxon>Desulfobulbales</taxon>
        <taxon>Desulfocapsaceae</taxon>
        <taxon>Desulfofustis</taxon>
    </lineage>
</organism>
<reference evidence="1 2" key="1">
    <citation type="submission" date="2022-01" db="EMBL/GenBank/DDBJ databases">
        <title>Desulfofustis limnae sp. nov., a novel mesophilic sulfate-reducing bacterium isolated from marsh soil.</title>
        <authorList>
            <person name="Watanabe M."/>
            <person name="Takahashi A."/>
            <person name="Kojima H."/>
            <person name="Fukui M."/>
        </authorList>
    </citation>
    <scope>NUCLEOTIDE SEQUENCE [LARGE SCALE GENOMIC DNA]</scope>
    <source>
        <strain evidence="1 2">PPLL</strain>
    </source>
</reference>
<dbReference type="Proteomes" id="UP000830055">
    <property type="component" value="Chromosome"/>
</dbReference>
<proteinExistence type="predicted"/>
<keyword evidence="2" id="KW-1185">Reference proteome</keyword>
<evidence type="ECO:0000313" key="2">
    <source>
        <dbReference type="Proteomes" id="UP000830055"/>
    </source>
</evidence>
<dbReference type="RefSeq" id="WP_284152056.1">
    <property type="nucleotide sequence ID" value="NZ_AP025516.1"/>
</dbReference>
<name>A0ABN6MCB6_9BACT</name>